<organism evidence="3 4">
    <name type="scientific">Coniophora puteana (strain RWD-64-598)</name>
    <name type="common">Brown rot fungus</name>
    <dbReference type="NCBI Taxonomy" id="741705"/>
    <lineage>
        <taxon>Eukaryota</taxon>
        <taxon>Fungi</taxon>
        <taxon>Dikarya</taxon>
        <taxon>Basidiomycota</taxon>
        <taxon>Agaricomycotina</taxon>
        <taxon>Agaricomycetes</taxon>
        <taxon>Agaricomycetidae</taxon>
        <taxon>Boletales</taxon>
        <taxon>Coniophorineae</taxon>
        <taxon>Coniophoraceae</taxon>
        <taxon>Coniophora</taxon>
    </lineage>
</organism>
<keyword evidence="2" id="KW-1133">Transmembrane helix</keyword>
<evidence type="ECO:0000313" key="3">
    <source>
        <dbReference type="EMBL" id="EIW77843.1"/>
    </source>
</evidence>
<accession>A0A5M3MFB1</accession>
<keyword evidence="4" id="KW-1185">Reference proteome</keyword>
<comment type="caution">
    <text evidence="3">The sequence shown here is derived from an EMBL/GenBank/DDBJ whole genome shotgun (WGS) entry which is preliminary data.</text>
</comment>
<dbReference type="RefSeq" id="XP_007771893.1">
    <property type="nucleotide sequence ID" value="XM_007773703.1"/>
</dbReference>
<dbReference type="Gene3D" id="2.60.120.260">
    <property type="entry name" value="Galactose-binding domain-like"/>
    <property type="match status" value="1"/>
</dbReference>
<sequence length="244" mass="26464">MDSAVTVDDRSPLISYSGSTAWAQGGASPEYHNTTSGSYHYGDTATFTFTGTWVAVYGTVGWVSVNGLPTTTFTLDGNESINFQGPNATLAQYRYQMYSSSILNGAEHTLVINNTSPTQAPSQIWLDFIEYMPLMPQQASSVSCTQTSSPQISTTINKHHGTSTAALAGGIASGVGGAIILILSCLLFLQRYRKKREKQQIEEHTPRPYRQVEEEPQRLGPGHAQINAAEPPPYNLEDAVLDIS</sequence>
<proteinExistence type="predicted"/>
<feature type="region of interest" description="Disordered" evidence="1">
    <location>
        <begin position="197"/>
        <end position="237"/>
    </location>
</feature>
<evidence type="ECO:0000256" key="2">
    <source>
        <dbReference type="SAM" id="Phobius"/>
    </source>
</evidence>
<dbReference type="KEGG" id="cput:CONPUDRAFT_75625"/>
<evidence type="ECO:0000313" key="4">
    <source>
        <dbReference type="Proteomes" id="UP000053558"/>
    </source>
</evidence>
<dbReference type="Proteomes" id="UP000053558">
    <property type="component" value="Unassembled WGS sequence"/>
</dbReference>
<dbReference type="OMA" id="MFTSVIM"/>
<evidence type="ECO:0000256" key="1">
    <source>
        <dbReference type="SAM" id="MobiDB-lite"/>
    </source>
</evidence>
<dbReference type="AlphaFoldDB" id="A0A5M3MFB1"/>
<dbReference type="EMBL" id="JH711583">
    <property type="protein sequence ID" value="EIW77843.1"/>
    <property type="molecule type" value="Genomic_DNA"/>
</dbReference>
<feature type="transmembrane region" description="Helical" evidence="2">
    <location>
        <begin position="165"/>
        <end position="189"/>
    </location>
</feature>
<name>A0A5M3MFB1_CONPW</name>
<dbReference type="GeneID" id="19209392"/>
<dbReference type="OrthoDB" id="3265734at2759"/>
<reference evidence="4" key="1">
    <citation type="journal article" date="2012" name="Science">
        <title>The Paleozoic origin of enzymatic lignin decomposition reconstructed from 31 fungal genomes.</title>
        <authorList>
            <person name="Floudas D."/>
            <person name="Binder M."/>
            <person name="Riley R."/>
            <person name="Barry K."/>
            <person name="Blanchette R.A."/>
            <person name="Henrissat B."/>
            <person name="Martinez A.T."/>
            <person name="Otillar R."/>
            <person name="Spatafora J.W."/>
            <person name="Yadav J.S."/>
            <person name="Aerts A."/>
            <person name="Benoit I."/>
            <person name="Boyd A."/>
            <person name="Carlson A."/>
            <person name="Copeland A."/>
            <person name="Coutinho P.M."/>
            <person name="de Vries R.P."/>
            <person name="Ferreira P."/>
            <person name="Findley K."/>
            <person name="Foster B."/>
            <person name="Gaskell J."/>
            <person name="Glotzer D."/>
            <person name="Gorecki P."/>
            <person name="Heitman J."/>
            <person name="Hesse C."/>
            <person name="Hori C."/>
            <person name="Igarashi K."/>
            <person name="Jurgens J.A."/>
            <person name="Kallen N."/>
            <person name="Kersten P."/>
            <person name="Kohler A."/>
            <person name="Kuees U."/>
            <person name="Kumar T.K.A."/>
            <person name="Kuo A."/>
            <person name="LaButti K."/>
            <person name="Larrondo L.F."/>
            <person name="Lindquist E."/>
            <person name="Ling A."/>
            <person name="Lombard V."/>
            <person name="Lucas S."/>
            <person name="Lundell T."/>
            <person name="Martin R."/>
            <person name="McLaughlin D.J."/>
            <person name="Morgenstern I."/>
            <person name="Morin E."/>
            <person name="Murat C."/>
            <person name="Nagy L.G."/>
            <person name="Nolan M."/>
            <person name="Ohm R.A."/>
            <person name="Patyshakuliyeva A."/>
            <person name="Rokas A."/>
            <person name="Ruiz-Duenas F.J."/>
            <person name="Sabat G."/>
            <person name="Salamov A."/>
            <person name="Samejima M."/>
            <person name="Schmutz J."/>
            <person name="Slot J.C."/>
            <person name="St John F."/>
            <person name="Stenlid J."/>
            <person name="Sun H."/>
            <person name="Sun S."/>
            <person name="Syed K."/>
            <person name="Tsang A."/>
            <person name="Wiebenga A."/>
            <person name="Young D."/>
            <person name="Pisabarro A."/>
            <person name="Eastwood D.C."/>
            <person name="Martin F."/>
            <person name="Cullen D."/>
            <person name="Grigoriev I.V."/>
            <person name="Hibbett D.S."/>
        </authorList>
    </citation>
    <scope>NUCLEOTIDE SEQUENCE [LARGE SCALE GENOMIC DNA]</scope>
    <source>
        <strain evidence="4">RWD-64-598 SS2</strain>
    </source>
</reference>
<gene>
    <name evidence="3" type="ORF">CONPUDRAFT_75625</name>
</gene>
<keyword evidence="2" id="KW-0812">Transmembrane</keyword>
<feature type="compositionally biased region" description="Basic and acidic residues" evidence="1">
    <location>
        <begin position="198"/>
        <end position="217"/>
    </location>
</feature>
<protein>
    <submittedName>
        <fullName evidence="3">Uncharacterized protein</fullName>
    </submittedName>
</protein>
<keyword evidence="2" id="KW-0472">Membrane</keyword>